<dbReference type="AlphaFoldDB" id="A0A2P2R1P8"/>
<dbReference type="EMBL" id="GGEC01092654">
    <property type="protein sequence ID" value="MBX73138.1"/>
    <property type="molecule type" value="Transcribed_RNA"/>
</dbReference>
<sequence length="44" mass="5165">MTKEDMRIVKPIFKLQKTKGGVCRAIHMFNTTIPWHSILPEVRI</sequence>
<proteinExistence type="predicted"/>
<protein>
    <submittedName>
        <fullName evidence="1">Uncharacterized protein</fullName>
    </submittedName>
</protein>
<evidence type="ECO:0000313" key="1">
    <source>
        <dbReference type="EMBL" id="MBX73138.1"/>
    </source>
</evidence>
<reference evidence="1" key="1">
    <citation type="submission" date="2018-02" db="EMBL/GenBank/DDBJ databases">
        <title>Rhizophora mucronata_Transcriptome.</title>
        <authorList>
            <person name="Meera S.P."/>
            <person name="Sreeshan A."/>
            <person name="Augustine A."/>
        </authorList>
    </citation>
    <scope>NUCLEOTIDE SEQUENCE</scope>
    <source>
        <tissue evidence="1">Leaf</tissue>
    </source>
</reference>
<accession>A0A2P2R1P8</accession>
<name>A0A2P2R1P8_RHIMU</name>
<organism evidence="1">
    <name type="scientific">Rhizophora mucronata</name>
    <name type="common">Asiatic mangrove</name>
    <dbReference type="NCBI Taxonomy" id="61149"/>
    <lineage>
        <taxon>Eukaryota</taxon>
        <taxon>Viridiplantae</taxon>
        <taxon>Streptophyta</taxon>
        <taxon>Embryophyta</taxon>
        <taxon>Tracheophyta</taxon>
        <taxon>Spermatophyta</taxon>
        <taxon>Magnoliopsida</taxon>
        <taxon>eudicotyledons</taxon>
        <taxon>Gunneridae</taxon>
        <taxon>Pentapetalae</taxon>
        <taxon>rosids</taxon>
        <taxon>fabids</taxon>
        <taxon>Malpighiales</taxon>
        <taxon>Rhizophoraceae</taxon>
        <taxon>Rhizophora</taxon>
    </lineage>
</organism>